<dbReference type="RefSeq" id="WP_145379812.1">
    <property type="nucleotide sequence ID" value="NZ_CP036276.1"/>
</dbReference>
<dbReference type="PANTHER" id="PTHR43674:SF16">
    <property type="entry name" value="CARBON-NITROGEN FAMILY, PUTATIVE (AFU_ORTHOLOGUE AFUA_5G02350)-RELATED"/>
    <property type="match status" value="1"/>
</dbReference>
<dbReference type="Pfam" id="PF13472">
    <property type="entry name" value="Lipase_GDSL_2"/>
    <property type="match status" value="1"/>
</dbReference>
<evidence type="ECO:0000256" key="1">
    <source>
        <dbReference type="ARBA" id="ARBA00022801"/>
    </source>
</evidence>
<dbReference type="Gene3D" id="3.40.50.1110">
    <property type="entry name" value="SGNH hydrolase"/>
    <property type="match status" value="1"/>
</dbReference>
<dbReference type="EMBL" id="CP036276">
    <property type="protein sequence ID" value="QDU47128.1"/>
    <property type="molecule type" value="Genomic_DNA"/>
</dbReference>
<dbReference type="GO" id="GO:0016788">
    <property type="term" value="F:hydrolase activity, acting on ester bonds"/>
    <property type="evidence" value="ECO:0007669"/>
    <property type="project" value="UniProtKB-ARBA"/>
</dbReference>
<accession>A0A517ZXD5</accession>
<dbReference type="InterPro" id="IPR003010">
    <property type="entry name" value="C-N_Hydrolase"/>
</dbReference>
<dbReference type="AlphaFoldDB" id="A0A517ZXD5"/>
<dbReference type="CDD" id="cd00229">
    <property type="entry name" value="SGNH_hydrolase"/>
    <property type="match status" value="1"/>
</dbReference>
<dbReference type="InterPro" id="IPR036514">
    <property type="entry name" value="SGNH_hydro_sf"/>
</dbReference>
<dbReference type="PROSITE" id="PS50263">
    <property type="entry name" value="CN_HYDROLASE"/>
    <property type="match status" value="1"/>
</dbReference>
<dbReference type="CDD" id="cd07197">
    <property type="entry name" value="nitrilase"/>
    <property type="match status" value="1"/>
</dbReference>
<protein>
    <submittedName>
        <fullName evidence="4">Nitrilase</fullName>
        <ecNumber evidence="4">3.5.5.1</ecNumber>
    </submittedName>
</protein>
<dbReference type="GO" id="GO:0000257">
    <property type="term" value="F:nitrilase activity"/>
    <property type="evidence" value="ECO:0007669"/>
    <property type="project" value="UniProtKB-EC"/>
</dbReference>
<feature type="domain" description="CN hydrolase" evidence="3">
    <location>
        <begin position="286"/>
        <end position="531"/>
    </location>
</feature>
<feature type="signal peptide" evidence="2">
    <location>
        <begin position="1"/>
        <end position="26"/>
    </location>
</feature>
<dbReference type="KEGG" id="sdyn:Mal52_56560"/>
<proteinExistence type="predicted"/>
<keyword evidence="5" id="KW-1185">Reference proteome</keyword>
<dbReference type="SUPFAM" id="SSF56317">
    <property type="entry name" value="Carbon-nitrogen hydrolase"/>
    <property type="match status" value="1"/>
</dbReference>
<dbReference type="Gene3D" id="3.60.110.10">
    <property type="entry name" value="Carbon-nitrogen hydrolase"/>
    <property type="match status" value="1"/>
</dbReference>
<reference evidence="4 5" key="1">
    <citation type="submission" date="2019-02" db="EMBL/GenBank/DDBJ databases">
        <title>Deep-cultivation of Planctomycetes and their phenomic and genomic characterization uncovers novel biology.</title>
        <authorList>
            <person name="Wiegand S."/>
            <person name="Jogler M."/>
            <person name="Boedeker C."/>
            <person name="Pinto D."/>
            <person name="Vollmers J."/>
            <person name="Rivas-Marin E."/>
            <person name="Kohn T."/>
            <person name="Peeters S.H."/>
            <person name="Heuer A."/>
            <person name="Rast P."/>
            <person name="Oberbeckmann S."/>
            <person name="Bunk B."/>
            <person name="Jeske O."/>
            <person name="Meyerdierks A."/>
            <person name="Storesund J.E."/>
            <person name="Kallscheuer N."/>
            <person name="Luecker S."/>
            <person name="Lage O.M."/>
            <person name="Pohl T."/>
            <person name="Merkel B.J."/>
            <person name="Hornburger P."/>
            <person name="Mueller R.-W."/>
            <person name="Bruemmer F."/>
            <person name="Labrenz M."/>
            <person name="Spormann A.M."/>
            <person name="Op den Camp H."/>
            <person name="Overmann J."/>
            <person name="Amann R."/>
            <person name="Jetten M.S.M."/>
            <person name="Mascher T."/>
            <person name="Medema M.H."/>
            <person name="Devos D.P."/>
            <person name="Kaster A.-K."/>
            <person name="Ovreas L."/>
            <person name="Rohde M."/>
            <person name="Galperin M.Y."/>
            <person name="Jogler C."/>
        </authorList>
    </citation>
    <scope>NUCLEOTIDE SEQUENCE [LARGE SCALE GENOMIC DNA]</scope>
    <source>
        <strain evidence="4 5">Mal52</strain>
    </source>
</reference>
<name>A0A517ZXD5_9PLAN</name>
<organism evidence="4 5">
    <name type="scientific">Symmachiella dynata</name>
    <dbReference type="NCBI Taxonomy" id="2527995"/>
    <lineage>
        <taxon>Bacteria</taxon>
        <taxon>Pseudomonadati</taxon>
        <taxon>Planctomycetota</taxon>
        <taxon>Planctomycetia</taxon>
        <taxon>Planctomycetales</taxon>
        <taxon>Planctomycetaceae</taxon>
        <taxon>Symmachiella</taxon>
    </lineage>
</organism>
<dbReference type="InterPro" id="IPR013830">
    <property type="entry name" value="SGNH_hydro"/>
</dbReference>
<dbReference type="Proteomes" id="UP000319383">
    <property type="component" value="Chromosome"/>
</dbReference>
<dbReference type="InterPro" id="IPR050345">
    <property type="entry name" value="Aliph_Amidase/BUP"/>
</dbReference>
<keyword evidence="1 4" id="KW-0378">Hydrolase</keyword>
<feature type="chain" id="PRO_5021919974" evidence="2">
    <location>
        <begin position="27"/>
        <end position="537"/>
    </location>
</feature>
<dbReference type="GO" id="GO:0016811">
    <property type="term" value="F:hydrolase activity, acting on carbon-nitrogen (but not peptide) bonds, in linear amides"/>
    <property type="evidence" value="ECO:0007669"/>
    <property type="project" value="TreeGrafter"/>
</dbReference>
<dbReference type="PANTHER" id="PTHR43674">
    <property type="entry name" value="NITRILASE C965.09-RELATED"/>
    <property type="match status" value="1"/>
</dbReference>
<dbReference type="Pfam" id="PF00795">
    <property type="entry name" value="CN_hydrolase"/>
    <property type="match status" value="1"/>
</dbReference>
<dbReference type="SUPFAM" id="SSF52266">
    <property type="entry name" value="SGNH hydrolase"/>
    <property type="match status" value="1"/>
</dbReference>
<evidence type="ECO:0000313" key="5">
    <source>
        <dbReference type="Proteomes" id="UP000319383"/>
    </source>
</evidence>
<sequence length="537" mass="60109" precursor="true">MLLFRRLILPSICLFTLTVASATARADHDGKLQILLMGDSTCIGSICRKTDPNAHHLEDVIRDLLKADNDIPATNVINQGRDGEFVHGLLTSGRYDRDIKPLPGLDYVLIRYGLNDRGKRKDFAKNFPNDLRELMARLRQDHPGAELILMPTFPYFRDQRDEDINTIVRAVAESENVPLLDVHERFAAELKAAGPQALTYRRVPLKNVPERFHLLIRPAIYDQQVIAMGNRYDAHLKDVPGWFSDRHPNLAGYHVIGDETAKFLAPLIKKRLAEKNAASTSDQPTVRVAGIVLKWIRTEKETNYQRAEALIREAAAGGAKIVVTTESFLDGYAIADKSIPLPRYRALGEPIPDGEYFKKLAALADELDIHLVAGMMEADGDKRYNTAVFINPEGELVGKYRKQKLQHELVRNTPGDRSLVFDSPFGKTGLMICADRTEQSIVGRFNENGAEFLICPSGGMFGPRRNDPIVQSRSRQNGKYIVFVHPAEFLVTAPDGTIKSRTILGDRLLIPKEEIDGPLDQNRVFYFELPVSAVPGP</sequence>
<gene>
    <name evidence="4" type="primary">nit</name>
    <name evidence="4" type="ORF">Mal52_56560</name>
</gene>
<evidence type="ECO:0000313" key="4">
    <source>
        <dbReference type="EMBL" id="QDU47128.1"/>
    </source>
</evidence>
<evidence type="ECO:0000256" key="2">
    <source>
        <dbReference type="SAM" id="SignalP"/>
    </source>
</evidence>
<evidence type="ECO:0000259" key="3">
    <source>
        <dbReference type="PROSITE" id="PS50263"/>
    </source>
</evidence>
<dbReference type="EC" id="3.5.5.1" evidence="4"/>
<dbReference type="InterPro" id="IPR036526">
    <property type="entry name" value="C-N_Hydrolase_sf"/>
</dbReference>
<keyword evidence="2" id="KW-0732">Signal</keyword>